<proteinExistence type="predicted"/>
<accession>X0YL74</accession>
<protein>
    <submittedName>
        <fullName evidence="1">Uncharacterized protein</fullName>
    </submittedName>
</protein>
<gene>
    <name evidence="1" type="ORF">S01H1_85320</name>
</gene>
<dbReference type="EMBL" id="BARS01058550">
    <property type="protein sequence ID" value="GAG49303.1"/>
    <property type="molecule type" value="Genomic_DNA"/>
</dbReference>
<evidence type="ECO:0000313" key="1">
    <source>
        <dbReference type="EMBL" id="GAG49303.1"/>
    </source>
</evidence>
<feature type="non-terminal residue" evidence="1">
    <location>
        <position position="93"/>
    </location>
</feature>
<name>X0YL74_9ZZZZ</name>
<dbReference type="AlphaFoldDB" id="X0YL74"/>
<organism evidence="1">
    <name type="scientific">marine sediment metagenome</name>
    <dbReference type="NCBI Taxonomy" id="412755"/>
    <lineage>
        <taxon>unclassified sequences</taxon>
        <taxon>metagenomes</taxon>
        <taxon>ecological metagenomes</taxon>
    </lineage>
</organism>
<reference evidence="1" key="1">
    <citation type="journal article" date="2014" name="Front. Microbiol.">
        <title>High frequency of phylogenetically diverse reductive dehalogenase-homologous genes in deep subseafloor sedimentary metagenomes.</title>
        <authorList>
            <person name="Kawai M."/>
            <person name="Futagami T."/>
            <person name="Toyoda A."/>
            <person name="Takaki Y."/>
            <person name="Nishi S."/>
            <person name="Hori S."/>
            <person name="Arai W."/>
            <person name="Tsubouchi T."/>
            <person name="Morono Y."/>
            <person name="Uchiyama I."/>
            <person name="Ito T."/>
            <person name="Fujiyama A."/>
            <person name="Inagaki F."/>
            <person name="Takami H."/>
        </authorList>
    </citation>
    <scope>NUCLEOTIDE SEQUENCE</scope>
    <source>
        <strain evidence="1">Expedition CK06-06</strain>
    </source>
</reference>
<comment type="caution">
    <text evidence="1">The sequence shown here is derived from an EMBL/GenBank/DDBJ whole genome shotgun (WGS) entry which is preliminary data.</text>
</comment>
<feature type="non-terminal residue" evidence="1">
    <location>
        <position position="1"/>
    </location>
</feature>
<sequence length="93" mass="10214">TRAFARLLFIIDTTGKGPLEAAAAIEKFKSTLKTRQVATDTKGAQQISVVKDIYIAKTFRTEGGKVQPGLTDVKVLDTSNTGFWNLSAIEYYQ</sequence>